<dbReference type="EMBL" id="UYYG01001156">
    <property type="protein sequence ID" value="VDN56524.1"/>
    <property type="molecule type" value="Genomic_DNA"/>
</dbReference>
<accession>A0A0N4U5K7</accession>
<dbReference type="GO" id="GO:0000145">
    <property type="term" value="C:exocyst"/>
    <property type="evidence" value="ECO:0007669"/>
    <property type="project" value="TreeGrafter"/>
</dbReference>
<dbReference type="InterPro" id="IPR048625">
    <property type="entry name" value="Sec10_N"/>
</dbReference>
<dbReference type="PANTHER" id="PTHR12100">
    <property type="entry name" value="SEC10"/>
    <property type="match status" value="1"/>
</dbReference>
<keyword evidence="4" id="KW-0268">Exocytosis</keyword>
<dbReference type="OrthoDB" id="125856at2759"/>
<evidence type="ECO:0000259" key="8">
    <source>
        <dbReference type="Pfam" id="PF07393"/>
    </source>
</evidence>
<proteinExistence type="inferred from homology"/>
<name>A0A0N4U5K7_DRAME</name>
<organism evidence="11 13">
    <name type="scientific">Dracunculus medinensis</name>
    <name type="common">Guinea worm</name>
    <dbReference type="NCBI Taxonomy" id="318479"/>
    <lineage>
        <taxon>Eukaryota</taxon>
        <taxon>Metazoa</taxon>
        <taxon>Ecdysozoa</taxon>
        <taxon>Nematoda</taxon>
        <taxon>Chromadorea</taxon>
        <taxon>Rhabditida</taxon>
        <taxon>Spirurina</taxon>
        <taxon>Dracunculoidea</taxon>
        <taxon>Dracunculidae</taxon>
        <taxon>Dracunculus</taxon>
    </lineage>
</organism>
<feature type="domain" description="Exocyst complex component Sec10-like alpha-helical bundle" evidence="8">
    <location>
        <begin position="160"/>
        <end position="690"/>
    </location>
</feature>
<dbReference type="WBParaSite" id="DME_0000213701-mRNA-1">
    <property type="protein sequence ID" value="DME_0000213701-mRNA-1"/>
    <property type="gene ID" value="DME_0000213701"/>
</dbReference>
<dbReference type="GO" id="GO:0006893">
    <property type="term" value="P:Golgi to plasma membrane transport"/>
    <property type="evidence" value="ECO:0007669"/>
    <property type="project" value="TreeGrafter"/>
</dbReference>
<evidence type="ECO:0000256" key="5">
    <source>
        <dbReference type="ARBA" id="ARBA00023054"/>
    </source>
</evidence>
<reference evidence="10 12" key="2">
    <citation type="submission" date="2018-11" db="EMBL/GenBank/DDBJ databases">
        <authorList>
            <consortium name="Pathogen Informatics"/>
        </authorList>
    </citation>
    <scope>NUCLEOTIDE SEQUENCE [LARGE SCALE GENOMIC DNA]</scope>
</reference>
<evidence type="ECO:0000256" key="1">
    <source>
        <dbReference type="ARBA" id="ARBA00006572"/>
    </source>
</evidence>
<evidence type="ECO:0000313" key="13">
    <source>
        <dbReference type="WBParaSite" id="DME_0000213701-mRNA-1"/>
    </source>
</evidence>
<evidence type="ECO:0000313" key="11">
    <source>
        <dbReference type="Proteomes" id="UP000038040"/>
    </source>
</evidence>
<keyword evidence="3" id="KW-0813">Transport</keyword>
<protein>
    <recommendedName>
        <fullName evidence="2">Exocyst complex component 5</fullName>
    </recommendedName>
    <alternativeName>
        <fullName evidence="6">Exocyst complex component Sec10</fullName>
    </alternativeName>
</protein>
<evidence type="ECO:0000256" key="3">
    <source>
        <dbReference type="ARBA" id="ARBA00022448"/>
    </source>
</evidence>
<dbReference type="Proteomes" id="UP000274756">
    <property type="component" value="Unassembled WGS sequence"/>
</dbReference>
<evidence type="ECO:0000256" key="6">
    <source>
        <dbReference type="ARBA" id="ARBA00031471"/>
    </source>
</evidence>
<keyword evidence="12" id="KW-1185">Reference proteome</keyword>
<dbReference type="AlphaFoldDB" id="A0A0N4U5K7"/>
<evidence type="ECO:0000256" key="2">
    <source>
        <dbReference type="ARBA" id="ARBA00017524"/>
    </source>
</evidence>
<keyword evidence="5 7" id="KW-0175">Coiled coil</keyword>
<dbReference type="Pfam" id="PF20667">
    <property type="entry name" value="Sec10_N"/>
    <property type="match status" value="1"/>
</dbReference>
<dbReference type="InterPro" id="IPR048627">
    <property type="entry name" value="Sec10_HB"/>
</dbReference>
<evidence type="ECO:0000256" key="4">
    <source>
        <dbReference type="ARBA" id="ARBA00022483"/>
    </source>
</evidence>
<feature type="coiled-coil region" evidence="7">
    <location>
        <begin position="51"/>
        <end position="78"/>
    </location>
</feature>
<dbReference type="GO" id="GO:0006887">
    <property type="term" value="P:exocytosis"/>
    <property type="evidence" value="ECO:0007669"/>
    <property type="project" value="UniProtKB-KW"/>
</dbReference>
<comment type="similarity">
    <text evidence="1">Belongs to the SEC10 family.</text>
</comment>
<evidence type="ECO:0000256" key="7">
    <source>
        <dbReference type="SAM" id="Coils"/>
    </source>
</evidence>
<dbReference type="InterPro" id="IPR009976">
    <property type="entry name" value="Sec10-like"/>
</dbReference>
<dbReference type="Proteomes" id="UP000038040">
    <property type="component" value="Unplaced"/>
</dbReference>
<dbReference type="Pfam" id="PF07393">
    <property type="entry name" value="Sec10_HB"/>
    <property type="match status" value="1"/>
</dbReference>
<evidence type="ECO:0000259" key="9">
    <source>
        <dbReference type="Pfam" id="PF20667"/>
    </source>
</evidence>
<reference evidence="13" key="1">
    <citation type="submission" date="2017-02" db="UniProtKB">
        <authorList>
            <consortium name="WormBaseParasite"/>
        </authorList>
    </citation>
    <scope>IDENTIFICATION</scope>
</reference>
<feature type="coiled-coil region" evidence="7">
    <location>
        <begin position="287"/>
        <end position="314"/>
    </location>
</feature>
<evidence type="ECO:0000313" key="10">
    <source>
        <dbReference type="EMBL" id="VDN56524.1"/>
    </source>
</evidence>
<evidence type="ECO:0000313" key="12">
    <source>
        <dbReference type="Proteomes" id="UP000274756"/>
    </source>
</evidence>
<gene>
    <name evidence="10" type="ORF">DME_LOCUS6497</name>
</gene>
<feature type="domain" description="Exocyst complex component Sec10 N-terminal" evidence="9">
    <location>
        <begin position="45"/>
        <end position="154"/>
    </location>
</feature>
<sequence>MSNQYFSTYLEDLEQEPFDVIDFVERLAWRLTNGNDEIDVIDLKTKFEEEIGNLQMLSDQFQAKISNLESQCNNEKKNYLSVLHKLYEQNSECIDKLKQLDSTMQTVSTKVVHIGDQLENVHIPRARANEALQLMKHFDEFLADQPLNSDIFTDPDRLLESALMIQKLSSISQELARDKYNAVQTRIAHKYDEIEKLMIEEFVHAHRLGNWKRMHEISVILSEFKGYSQCLDAFVENIQINAFRSENIFDDIYSLCTKTRPLLNDIFPNPQQVMAKLVLNVFHGKLQETVNTKLEETSQDLEEYLNALYDLTQKLADNLYSVGASDPRFLPTLIRSVFGKNETQFLHDQCSSLLNRFYESKNHHKKQMHSGGLQDFKRDIQARLLQVETYGGETFLSEELAINILQETKNAFSRCQCLCEKDDCVKMIETIFDILLRYLYNEHVEYAVDLSVAGISLAEPKSSPPNYFFSVIRQAAAITHLFEKQYDDSIYPLIEKTLIEESCSKKRIETLRNVEGRLNLGLERQLNAIIGYIRYLLSVEQKKTDFRPDDENIQVTAMSNACSLVVKYITSEVTVICDSVDGGNLSSILTEFGQRFYRAILSHIYQFTYNSQGAMLLLCDINEYRKCVLGWKLPEINKQFESLHALANLLVVVPENLNEACCSQLLIDIDRSMVISFIQLRNDYRTARLHLLFA</sequence>
<dbReference type="STRING" id="318479.A0A0N4U5K7"/>
<dbReference type="PANTHER" id="PTHR12100:SF0">
    <property type="entry name" value="EXOCYST COMPLEX COMPONENT 5"/>
    <property type="match status" value="1"/>
</dbReference>